<accession>A0A0B5DYS2</accession>
<sequence>MRMKAIFAFVAALAFAVAGPLLAPDFRGYRPHDFPVPQLNAPIQPARYAFAIWGVIYVWLVVSTGFGLLRRHSAEDWDAHRWPLIAALVIGTPWLTVATLSPLLATIMIFVMLVCALVALEKSPVLDPWLARAPIALFAGWLTAAAFVSLSLIGSGYKIIYGQIGWAYFGMLGALIFAVVGCRMRPDAPLYPVGVAWGLLGIAVNNWNDRWGIVAVALLSVLWLLAYALRGWRRHEMEPFHG</sequence>
<feature type="transmembrane region" description="Helical" evidence="1">
    <location>
        <begin position="211"/>
        <end position="229"/>
    </location>
</feature>
<feature type="transmembrane region" description="Helical" evidence="1">
    <location>
        <begin position="81"/>
        <end position="97"/>
    </location>
</feature>
<feature type="transmembrane region" description="Helical" evidence="1">
    <location>
        <begin position="103"/>
        <end position="121"/>
    </location>
</feature>
<evidence type="ECO:0000256" key="2">
    <source>
        <dbReference type="SAM" id="SignalP"/>
    </source>
</evidence>
<dbReference type="KEGG" id="cid:P73_1620"/>
<feature type="chain" id="PRO_5002115609" evidence="2">
    <location>
        <begin position="24"/>
        <end position="242"/>
    </location>
</feature>
<keyword evidence="4" id="KW-1185">Reference proteome</keyword>
<protein>
    <submittedName>
        <fullName evidence="3">Uncharacterized protein</fullName>
    </submittedName>
</protein>
<feature type="transmembrane region" description="Helical" evidence="1">
    <location>
        <begin position="188"/>
        <end position="205"/>
    </location>
</feature>
<evidence type="ECO:0000313" key="3">
    <source>
        <dbReference type="EMBL" id="AJE46335.1"/>
    </source>
</evidence>
<gene>
    <name evidence="3" type="ORF">P73_1620</name>
</gene>
<feature type="signal peptide" evidence="2">
    <location>
        <begin position="1"/>
        <end position="23"/>
    </location>
</feature>
<dbReference type="AlphaFoldDB" id="A0A0B5DYS2"/>
<dbReference type="STRING" id="1208324.P73_1620"/>
<dbReference type="HOGENOM" id="CLU_067293_2_0_5"/>
<feature type="transmembrane region" description="Helical" evidence="1">
    <location>
        <begin position="159"/>
        <end position="181"/>
    </location>
</feature>
<feature type="transmembrane region" description="Helical" evidence="1">
    <location>
        <begin position="48"/>
        <end position="69"/>
    </location>
</feature>
<keyword evidence="1" id="KW-1133">Transmembrane helix</keyword>
<feature type="transmembrane region" description="Helical" evidence="1">
    <location>
        <begin position="133"/>
        <end position="153"/>
    </location>
</feature>
<dbReference type="EMBL" id="CP004393">
    <property type="protein sequence ID" value="AJE46335.1"/>
    <property type="molecule type" value="Genomic_DNA"/>
</dbReference>
<organism evidence="3 4">
    <name type="scientific">Celeribacter indicus</name>
    <dbReference type="NCBI Taxonomy" id="1208324"/>
    <lineage>
        <taxon>Bacteria</taxon>
        <taxon>Pseudomonadati</taxon>
        <taxon>Pseudomonadota</taxon>
        <taxon>Alphaproteobacteria</taxon>
        <taxon>Rhodobacterales</taxon>
        <taxon>Roseobacteraceae</taxon>
        <taxon>Celeribacter</taxon>
    </lineage>
</organism>
<keyword evidence="1" id="KW-0812">Transmembrane</keyword>
<evidence type="ECO:0000256" key="1">
    <source>
        <dbReference type="SAM" id="Phobius"/>
    </source>
</evidence>
<evidence type="ECO:0000313" key="4">
    <source>
        <dbReference type="Proteomes" id="UP000031521"/>
    </source>
</evidence>
<proteinExistence type="predicted"/>
<name>A0A0B5DYS2_9RHOB</name>
<dbReference type="OrthoDB" id="5189031at2"/>
<reference evidence="3 4" key="1">
    <citation type="journal article" date="2014" name="Int. J. Syst. Evol. Microbiol.">
        <title>Celeribacter indicus sp. nov., a polycyclic aromatic hydrocarbon-degrading bacterium from deep-sea sediment and reclassification of Huaishuia halophila as Celeribacter halophilus comb. nov.</title>
        <authorList>
            <person name="Lai Q."/>
            <person name="Cao J."/>
            <person name="Yuan J."/>
            <person name="Li F."/>
            <person name="Shao Z."/>
        </authorList>
    </citation>
    <scope>NUCLEOTIDE SEQUENCE [LARGE SCALE GENOMIC DNA]</scope>
    <source>
        <strain evidence="3">P73</strain>
    </source>
</reference>
<keyword evidence="1" id="KW-0472">Membrane</keyword>
<keyword evidence="2" id="KW-0732">Signal</keyword>
<dbReference type="Proteomes" id="UP000031521">
    <property type="component" value="Chromosome"/>
</dbReference>